<comment type="cofactor">
    <cofactor evidence="1">
        <name>FAD</name>
        <dbReference type="ChEBI" id="CHEBI:57692"/>
    </cofactor>
</comment>
<evidence type="ECO:0000313" key="5">
    <source>
        <dbReference type="EMBL" id="SNY42990.1"/>
    </source>
</evidence>
<sequence>MEDVIVVGAGPTGLWLSAELALAGLSVTVLERRPAPAEFSKAMGVHARTLEVLAMRGVAEPLLKAGKPLPTWHWGFLPSRLDLTALDTPYPFMLAVPQTRTEAALEEHALRLGVRIERGHPVGAVHAYDDHVVVDGVEARYVVGADGGGSAVRKAAGIGFPGTGGSVVAFVADAVLDDPPPPGFSVVGPAGSLILAPAPGGRFRVAGYDPQHQDTAAPFPVEDLRDFLIRVTGGDFGLREAYWLSRFGNATRMASAYRAGRVLLAGDAAHIHFPTGGVGLNTGIQDAMNLGWKLAAVIRGEAPSTFLDTYESERRPVSEAVAADTQAQTVLLTAITPEGAALRAAVSAMVAQPGINLGLAQQISGLSVAYPSGGRAPASTFPLLHAGRPIPLPGDESLLIRPDGYLRPRY</sequence>
<dbReference type="GO" id="GO:0071949">
    <property type="term" value="F:FAD binding"/>
    <property type="evidence" value="ECO:0007669"/>
    <property type="project" value="InterPro"/>
</dbReference>
<dbReference type="InterPro" id="IPR036188">
    <property type="entry name" value="FAD/NAD-bd_sf"/>
</dbReference>
<keyword evidence="6" id="KW-1185">Reference proteome</keyword>
<dbReference type="Gene3D" id="3.30.70.2450">
    <property type="match status" value="1"/>
</dbReference>
<dbReference type="Proteomes" id="UP000219612">
    <property type="component" value="Unassembled WGS sequence"/>
</dbReference>
<dbReference type="Pfam" id="PF01494">
    <property type="entry name" value="FAD_binding_3"/>
    <property type="match status" value="1"/>
</dbReference>
<dbReference type="GO" id="GO:0016709">
    <property type="term" value="F:oxidoreductase activity, acting on paired donors, with incorporation or reduction of molecular oxygen, NAD(P)H as one donor, and incorporation of one atom of oxygen"/>
    <property type="evidence" value="ECO:0007669"/>
    <property type="project" value="UniProtKB-ARBA"/>
</dbReference>
<keyword evidence="2" id="KW-0285">Flavoprotein</keyword>
<evidence type="ECO:0000256" key="2">
    <source>
        <dbReference type="ARBA" id="ARBA00022630"/>
    </source>
</evidence>
<evidence type="ECO:0000256" key="1">
    <source>
        <dbReference type="ARBA" id="ARBA00001974"/>
    </source>
</evidence>
<dbReference type="AlphaFoldDB" id="A0A285I4U0"/>
<dbReference type="PRINTS" id="PR00420">
    <property type="entry name" value="RNGMNOXGNASE"/>
</dbReference>
<evidence type="ECO:0000259" key="4">
    <source>
        <dbReference type="Pfam" id="PF01494"/>
    </source>
</evidence>
<evidence type="ECO:0000313" key="6">
    <source>
        <dbReference type="Proteomes" id="UP000219612"/>
    </source>
</evidence>
<organism evidence="5 6">
    <name type="scientific">Paractinoplanes atraurantiacus</name>
    <dbReference type="NCBI Taxonomy" id="1036182"/>
    <lineage>
        <taxon>Bacteria</taxon>
        <taxon>Bacillati</taxon>
        <taxon>Actinomycetota</taxon>
        <taxon>Actinomycetes</taxon>
        <taxon>Micromonosporales</taxon>
        <taxon>Micromonosporaceae</taxon>
        <taxon>Paractinoplanes</taxon>
    </lineage>
</organism>
<dbReference type="SUPFAM" id="SSF51905">
    <property type="entry name" value="FAD/NAD(P)-binding domain"/>
    <property type="match status" value="1"/>
</dbReference>
<dbReference type="EMBL" id="OBDY01000006">
    <property type="protein sequence ID" value="SNY42990.1"/>
    <property type="molecule type" value="Genomic_DNA"/>
</dbReference>
<name>A0A285I4U0_9ACTN</name>
<dbReference type="PANTHER" id="PTHR43004:SF19">
    <property type="entry name" value="BINDING MONOOXYGENASE, PUTATIVE (JCVI)-RELATED"/>
    <property type="match status" value="1"/>
</dbReference>
<dbReference type="RefSeq" id="WP_097321148.1">
    <property type="nucleotide sequence ID" value="NZ_OBDY01000006.1"/>
</dbReference>
<gene>
    <name evidence="5" type="ORF">SAMN05421748_106361</name>
</gene>
<dbReference type="InterPro" id="IPR002938">
    <property type="entry name" value="FAD-bd"/>
</dbReference>
<dbReference type="Gene3D" id="3.50.50.60">
    <property type="entry name" value="FAD/NAD(P)-binding domain"/>
    <property type="match status" value="1"/>
</dbReference>
<dbReference type="PANTHER" id="PTHR43004">
    <property type="entry name" value="TRK SYSTEM POTASSIUM UPTAKE PROTEIN"/>
    <property type="match status" value="1"/>
</dbReference>
<dbReference type="OrthoDB" id="3647401at2"/>
<evidence type="ECO:0000256" key="3">
    <source>
        <dbReference type="ARBA" id="ARBA00022827"/>
    </source>
</evidence>
<reference evidence="5 6" key="1">
    <citation type="submission" date="2017-09" db="EMBL/GenBank/DDBJ databases">
        <authorList>
            <person name="Ehlers B."/>
            <person name="Leendertz F.H."/>
        </authorList>
    </citation>
    <scope>NUCLEOTIDE SEQUENCE [LARGE SCALE GENOMIC DNA]</scope>
    <source>
        <strain evidence="5 6">CGMCC 4.6857</strain>
    </source>
</reference>
<accession>A0A285I4U0</accession>
<keyword evidence="3" id="KW-0274">FAD</keyword>
<dbReference type="InterPro" id="IPR050641">
    <property type="entry name" value="RIFMO-like"/>
</dbReference>
<feature type="domain" description="FAD-binding" evidence="4">
    <location>
        <begin position="3"/>
        <end position="323"/>
    </location>
</feature>
<protein>
    <submittedName>
        <fullName evidence="5">2-polyprenyl-6-methoxyphenol hydroxylase</fullName>
    </submittedName>
</protein>
<proteinExistence type="predicted"/>